<dbReference type="RefSeq" id="XP_049265843.1">
    <property type="nucleotide sequence ID" value="XM_049410533.1"/>
</dbReference>
<comment type="caution">
    <text evidence="2">The sequence shown here is derived from an EMBL/GenBank/DDBJ whole genome shotgun (WGS) entry which is preliminary data.</text>
</comment>
<dbReference type="InterPro" id="IPR051251">
    <property type="entry name" value="STK_FNIP-Repeat"/>
</dbReference>
<dbReference type="PANTHER" id="PTHR32134">
    <property type="entry name" value="FNIP REPEAT-CONTAINING PROTEIN"/>
    <property type="match status" value="1"/>
</dbReference>
<dbReference type="InterPro" id="IPR001810">
    <property type="entry name" value="F-box_dom"/>
</dbReference>
<feature type="domain" description="F-box" evidence="1">
    <location>
        <begin position="8"/>
        <end position="37"/>
    </location>
</feature>
<evidence type="ECO:0000259" key="1">
    <source>
        <dbReference type="PROSITE" id="PS50181"/>
    </source>
</evidence>
<evidence type="ECO:0000313" key="3">
    <source>
        <dbReference type="Proteomes" id="UP000694255"/>
    </source>
</evidence>
<name>A0A8J5URJ2_9ASCO</name>
<dbReference type="AlphaFoldDB" id="A0A8J5URJ2"/>
<dbReference type="OrthoDB" id="4028298at2759"/>
<evidence type="ECO:0000313" key="2">
    <source>
        <dbReference type="EMBL" id="KAG7665611.1"/>
    </source>
</evidence>
<dbReference type="PANTHER" id="PTHR32134:SF92">
    <property type="entry name" value="FNIP REPEAT-CONTAINING PROTEIN"/>
    <property type="match status" value="1"/>
</dbReference>
<dbReference type="GeneID" id="73467618"/>
<dbReference type="PROSITE" id="PS50181">
    <property type="entry name" value="FBOX"/>
    <property type="match status" value="1"/>
</dbReference>
<dbReference type="InterPro" id="IPR001611">
    <property type="entry name" value="Leu-rich_rpt"/>
</dbReference>
<protein>
    <recommendedName>
        <fullName evidence="1">F-box domain-containing protein</fullName>
    </recommendedName>
</protein>
<reference evidence="2 3" key="1">
    <citation type="journal article" date="2021" name="DNA Res.">
        <title>Genome analysis of Candida subhashii reveals its hybrid nature and dual mitochondrial genome conformations.</title>
        <authorList>
            <person name="Mixao V."/>
            <person name="Hegedusova E."/>
            <person name="Saus E."/>
            <person name="Pryszcz L.P."/>
            <person name="Cillingova A."/>
            <person name="Nosek J."/>
            <person name="Gabaldon T."/>
        </authorList>
    </citation>
    <scope>NUCLEOTIDE SEQUENCE [LARGE SCALE GENOMIC DNA]</scope>
    <source>
        <strain evidence="2 3">CBS 10753</strain>
    </source>
</reference>
<dbReference type="EMBL" id="JAGSYN010000048">
    <property type="protein sequence ID" value="KAG7665611.1"/>
    <property type="molecule type" value="Genomic_DNA"/>
</dbReference>
<organism evidence="2 3">
    <name type="scientific">[Candida] subhashii</name>
    <dbReference type="NCBI Taxonomy" id="561895"/>
    <lineage>
        <taxon>Eukaryota</taxon>
        <taxon>Fungi</taxon>
        <taxon>Dikarya</taxon>
        <taxon>Ascomycota</taxon>
        <taxon>Saccharomycotina</taxon>
        <taxon>Pichiomycetes</taxon>
        <taxon>Debaryomycetaceae</taxon>
        <taxon>Spathaspora</taxon>
    </lineage>
</organism>
<gene>
    <name evidence="2" type="ORF">J8A68_000817</name>
</gene>
<dbReference type="Pfam" id="PF13855">
    <property type="entry name" value="LRR_8"/>
    <property type="match status" value="1"/>
</dbReference>
<proteinExistence type="predicted"/>
<keyword evidence="3" id="KW-1185">Reference proteome</keyword>
<sequence>MMCLEINTSKLLSLPSEVLELVLSYIPTINLLSYANIPNLDDLLKCELNNRHVKVYLHTRYIGDIIHSEEPKFWDRTPIGDETRLDSRSIPPSEGFDSIEFREPDCVERFLDFRKRHPNLSPELRIHETAVLEKLLREDPWCFQDIRSLNVMESGDPKEQEEFVNAVSSFAYNIDTIRMSNLADCTLPRSVRSLELFNFSEQKYHLRSPSIEYQLKELTILSAIEVEDCKYLPRSLQSLNTDISLDDPRCTLDLPLTLQQLVITFAPWPYVTEIDISKLPSLEKLRLVRFPLEELKGLHAPKQLESLTIMSNTLRALESIEQYTMLKELSVAILRSGAKSVLDCTLPDSLQRFYFDWWTMDESEMVEDQEVEESYRKSSIILPLNLKSLRLTTNSPLLCLKEWIIPWSLRTLSFQVTKLPVGFKIPPNLISLSIICSENGFLPRPLPKSLVRIITTLLPPNKSCLKNLTNLTYLNCQFLEQERIYFDWKLPSSLKRLIVHYNYLETLKLNVPNLKAVELFLRFPNLLEKLELPSSVIDLRIHSVKDNDDAELSISKKHKLPTQLRVINLLHVFMDSESLNNLHLKNFQYLWYINLYKNQIKKVADGMFPASTKVLILSSNFLDEVDPYAFKNLPNLQYLYLSRCDLGLGAVKKQPLEFSTSLKYVQLACNYLRDVDSFHFPSENMTRIGLTFNHFPDNEKIVATLRTRLGDNVVVEV</sequence>
<dbReference type="Proteomes" id="UP000694255">
    <property type="component" value="Unassembled WGS sequence"/>
</dbReference>
<accession>A0A8J5URJ2</accession>